<dbReference type="EMBL" id="AAOH01000002">
    <property type="protein sequence ID" value="EAR29755.1"/>
    <property type="molecule type" value="Genomic_DNA"/>
</dbReference>
<dbReference type="RefSeq" id="WP_009837629.1">
    <property type="nucleotide sequence ID" value="NZ_AAOH01000002.1"/>
</dbReference>
<name>A4C701_9GAMM</name>
<organism evidence="2 3">
    <name type="scientific">Pseudoalteromonas tunicata D2</name>
    <dbReference type="NCBI Taxonomy" id="87626"/>
    <lineage>
        <taxon>Bacteria</taxon>
        <taxon>Pseudomonadati</taxon>
        <taxon>Pseudomonadota</taxon>
        <taxon>Gammaproteobacteria</taxon>
        <taxon>Alteromonadales</taxon>
        <taxon>Pseudoalteromonadaceae</taxon>
        <taxon>Pseudoalteromonas</taxon>
    </lineage>
</organism>
<dbReference type="AlphaFoldDB" id="A4C701"/>
<feature type="domain" description="DUF1653" evidence="1">
    <location>
        <begin position="6"/>
        <end position="66"/>
    </location>
</feature>
<dbReference type="eggNOG" id="COG4728">
    <property type="taxonomic scope" value="Bacteria"/>
</dbReference>
<protein>
    <recommendedName>
        <fullName evidence="1">DUF1653 domain-containing protein</fullName>
    </recommendedName>
</protein>
<reference evidence="2 3" key="1">
    <citation type="submission" date="2006-02" db="EMBL/GenBank/DDBJ databases">
        <authorList>
            <person name="Moran M.A."/>
            <person name="Kjelleberg S."/>
            <person name="Egan S."/>
            <person name="Saunders N."/>
            <person name="Thomas T."/>
            <person name="Ferriera S."/>
            <person name="Johnson J."/>
            <person name="Kravitz S."/>
            <person name="Halpern A."/>
            <person name="Remington K."/>
            <person name="Beeson K."/>
            <person name="Tran B."/>
            <person name="Rogers Y.-H."/>
            <person name="Friedman R."/>
            <person name="Venter J.C."/>
        </authorList>
    </citation>
    <scope>NUCLEOTIDE SEQUENCE [LARGE SCALE GENOMIC DNA]</scope>
    <source>
        <strain evidence="2 3">D2</strain>
    </source>
</reference>
<dbReference type="Proteomes" id="UP000006201">
    <property type="component" value="Unassembled WGS sequence"/>
</dbReference>
<evidence type="ECO:0000259" key="1">
    <source>
        <dbReference type="Pfam" id="PF07866"/>
    </source>
</evidence>
<gene>
    <name evidence="2" type="ORF">PTD2_13084</name>
</gene>
<sequence length="78" mass="8913">MTIQTGLYQHYKGQEYQVLALATHSETQEALVIYQALYGEFGIWARPLTMFNETVEINGQIVPRFKLITPSTKTLGTY</sequence>
<dbReference type="InterPro" id="IPR023387">
    <property type="entry name" value="DUF1653-like_dom"/>
</dbReference>
<comment type="caution">
    <text evidence="2">The sequence shown here is derived from an EMBL/GenBank/DDBJ whole genome shotgun (WGS) entry which is preliminary data.</text>
</comment>
<proteinExistence type="predicted"/>
<evidence type="ECO:0000313" key="2">
    <source>
        <dbReference type="EMBL" id="EAR29755.1"/>
    </source>
</evidence>
<evidence type="ECO:0000313" key="3">
    <source>
        <dbReference type="Proteomes" id="UP000006201"/>
    </source>
</evidence>
<dbReference type="Pfam" id="PF07866">
    <property type="entry name" value="DUF1653"/>
    <property type="match status" value="1"/>
</dbReference>
<dbReference type="InterPro" id="IPR037135">
    <property type="entry name" value="DUF1653-like_dom_sf"/>
</dbReference>
<dbReference type="Gene3D" id="2.30.30.320">
    <property type="entry name" value="DUF1653-like domain"/>
    <property type="match status" value="1"/>
</dbReference>
<dbReference type="HOGENOM" id="CLU_097488_4_2_6"/>
<dbReference type="STRING" id="87626.PTD2_13084"/>
<accession>A4C701</accession>
<keyword evidence="3" id="KW-1185">Reference proteome</keyword>